<evidence type="ECO:0000256" key="7">
    <source>
        <dbReference type="PROSITE-ProRule" id="PRU00339"/>
    </source>
</evidence>
<evidence type="ECO:0000259" key="9">
    <source>
        <dbReference type="Pfam" id="PF05420"/>
    </source>
</evidence>
<dbReference type="InterPro" id="IPR011990">
    <property type="entry name" value="TPR-like_helical_dom_sf"/>
</dbReference>
<evidence type="ECO:0000313" key="10">
    <source>
        <dbReference type="EMBL" id="HBU50350.1"/>
    </source>
</evidence>
<accession>A0A358DW42</accession>
<proteinExistence type="predicted"/>
<dbReference type="Gene3D" id="1.25.40.10">
    <property type="entry name" value="Tetratricopeptide repeat domain"/>
    <property type="match status" value="1"/>
</dbReference>
<name>A0A358DW42_9ALTE</name>
<feature type="repeat" description="TPR" evidence="7">
    <location>
        <begin position="317"/>
        <end position="350"/>
    </location>
</feature>
<protein>
    <submittedName>
        <fullName evidence="10">Cellulose synthase</fullName>
    </submittedName>
</protein>
<keyword evidence="3 8" id="KW-0732">Signal</keyword>
<sequence length="786" mass="87680">MKYRVRLNKVAGGICLAVGAFCAQSGFAQVNTTYKEQGNILTNIEENEPDLTGLWFHINEGQTQLANAEAARLKQTYPRWVMPEALADALARMNDTTKLASDVPAPEKDAPLRRFAALNEDQRRDVENRHFTRLSDLTFQLARADYHLLMGWSALDRRNYALAEKHFLRVKALSPDVITTKAANEGLYAIIDSQVVDAIDSGAYDRLTTLLQQDDTGRVQAGIEGQAWQFYEENDAVTAERLFALTGNQEGIWLVLQKHKGVFDAGEYACEQAHNEVFLRRCADYLSYRQSSQFNEGNYASSIDAAQNLATLRPLRYEEQALVGWAAISINRDTLAIEAFEEALRLSPKDNDIAQQLVNLYAARGQSVQPLAKTYPSIQNILNTRVASRAWPRKQFMLSYFANNTRSVEAQSKDALSLLAGLRAKQRSGDAGLGNFDKTVHYIALEDTYQQWRWQVSLDYQTLYSGAADADSWFASGQLNDTFSGITGFEDAGIRAEVDVEREWGNLYSSIAYALWDQPVNTKLTGQVSATWFFSNATLATRVHRLPVEDSLLSYTGTFNNTRDESWGYVIGEGASALFAYTFKPQVSFAATIKLENLKGEQVKDNQSLYLRGDISTNIAPNVSDRLDYWRVGPYLSYLGFDENLSGFTYGHGGYFSPNYLVSLGGYSELLTMEAHRWQLKVSTAVGLSKVNESAYSRFPLSDDDTQKSIMASSSNSTGLSGNLKVEGQYRLSNHWIAAGYVGKAFAVQYQAFEFGFQIRWRPGKGSGVTSDELMGSSPWISGFAL</sequence>
<evidence type="ECO:0000256" key="3">
    <source>
        <dbReference type="ARBA" id="ARBA00022729"/>
    </source>
</evidence>
<reference evidence="10 11" key="1">
    <citation type="journal article" date="2018" name="Nat. Biotechnol.">
        <title>A standardized bacterial taxonomy based on genome phylogeny substantially revises the tree of life.</title>
        <authorList>
            <person name="Parks D.H."/>
            <person name="Chuvochina M."/>
            <person name="Waite D.W."/>
            <person name="Rinke C."/>
            <person name="Skarshewski A."/>
            <person name="Chaumeil P.A."/>
            <person name="Hugenholtz P."/>
        </authorList>
    </citation>
    <scope>NUCLEOTIDE SEQUENCE [LARGE SCALE GENOMIC DNA]</scope>
    <source>
        <strain evidence="10">UBA11621</strain>
    </source>
</reference>
<dbReference type="SMART" id="SM00028">
    <property type="entry name" value="TPR"/>
    <property type="match status" value="2"/>
</dbReference>
<comment type="function">
    <text evidence="1">Required for maximal bacterial cellulose synthesis.</text>
</comment>
<comment type="pathway">
    <text evidence="2">Glycan metabolism; bacterial cellulose biosynthesis.</text>
</comment>
<dbReference type="UniPathway" id="UPA00694"/>
<dbReference type="InterPro" id="IPR008410">
    <property type="entry name" value="BCSC_C"/>
</dbReference>
<dbReference type="GO" id="GO:0030244">
    <property type="term" value="P:cellulose biosynthetic process"/>
    <property type="evidence" value="ECO:0007669"/>
    <property type="project" value="UniProtKB-KW"/>
</dbReference>
<keyword evidence="5 7" id="KW-0802">TPR repeat</keyword>
<feature type="chain" id="PRO_5016874837" evidence="8">
    <location>
        <begin position="29"/>
        <end position="786"/>
    </location>
</feature>
<keyword evidence="6" id="KW-0135">Cellulose biosynthesis</keyword>
<evidence type="ECO:0000256" key="4">
    <source>
        <dbReference type="ARBA" id="ARBA00022737"/>
    </source>
</evidence>
<evidence type="ECO:0000256" key="6">
    <source>
        <dbReference type="ARBA" id="ARBA00022916"/>
    </source>
</evidence>
<dbReference type="InterPro" id="IPR019734">
    <property type="entry name" value="TPR_rpt"/>
</dbReference>
<dbReference type="SUPFAM" id="SSF48452">
    <property type="entry name" value="TPR-like"/>
    <property type="match status" value="1"/>
</dbReference>
<keyword evidence="4" id="KW-0677">Repeat</keyword>
<evidence type="ECO:0000256" key="5">
    <source>
        <dbReference type="ARBA" id="ARBA00022803"/>
    </source>
</evidence>
<dbReference type="AlphaFoldDB" id="A0A358DW42"/>
<dbReference type="Pfam" id="PF05420">
    <property type="entry name" value="BCSC_C"/>
    <property type="match status" value="1"/>
</dbReference>
<dbReference type="EMBL" id="DONK01000052">
    <property type="protein sequence ID" value="HBU50350.1"/>
    <property type="molecule type" value="Genomic_DNA"/>
</dbReference>
<evidence type="ECO:0000256" key="2">
    <source>
        <dbReference type="ARBA" id="ARBA00005186"/>
    </source>
</evidence>
<feature type="domain" description="Cellulose synthase operon C C-terminal" evidence="9">
    <location>
        <begin position="450"/>
        <end position="761"/>
    </location>
</feature>
<evidence type="ECO:0000256" key="1">
    <source>
        <dbReference type="ARBA" id="ARBA00003476"/>
    </source>
</evidence>
<dbReference type="RefSeq" id="WP_272965135.1">
    <property type="nucleotide sequence ID" value="NZ_CALBIY010000091.1"/>
</dbReference>
<dbReference type="PROSITE" id="PS50005">
    <property type="entry name" value="TPR"/>
    <property type="match status" value="1"/>
</dbReference>
<feature type="signal peptide" evidence="8">
    <location>
        <begin position="1"/>
        <end position="28"/>
    </location>
</feature>
<gene>
    <name evidence="10" type="ORF">DEB45_03735</name>
</gene>
<evidence type="ECO:0000313" key="11">
    <source>
        <dbReference type="Proteomes" id="UP000264779"/>
    </source>
</evidence>
<evidence type="ECO:0000256" key="8">
    <source>
        <dbReference type="SAM" id="SignalP"/>
    </source>
</evidence>
<comment type="caution">
    <text evidence="10">The sequence shown here is derived from an EMBL/GenBank/DDBJ whole genome shotgun (WGS) entry which is preliminary data.</text>
</comment>
<dbReference type="GO" id="GO:0019867">
    <property type="term" value="C:outer membrane"/>
    <property type="evidence" value="ECO:0007669"/>
    <property type="project" value="InterPro"/>
</dbReference>
<organism evidence="10 11">
    <name type="scientific">Alteromonas australica</name>
    <dbReference type="NCBI Taxonomy" id="589873"/>
    <lineage>
        <taxon>Bacteria</taxon>
        <taxon>Pseudomonadati</taxon>
        <taxon>Pseudomonadota</taxon>
        <taxon>Gammaproteobacteria</taxon>
        <taxon>Alteromonadales</taxon>
        <taxon>Alteromonadaceae</taxon>
        <taxon>Alteromonas/Salinimonas group</taxon>
        <taxon>Alteromonas</taxon>
    </lineage>
</organism>
<dbReference type="Proteomes" id="UP000264779">
    <property type="component" value="Unassembled WGS sequence"/>
</dbReference>